<feature type="compositionally biased region" description="Polar residues" evidence="2">
    <location>
        <begin position="194"/>
        <end position="212"/>
    </location>
</feature>
<feature type="region of interest" description="Disordered" evidence="2">
    <location>
        <begin position="351"/>
        <end position="373"/>
    </location>
</feature>
<feature type="compositionally biased region" description="Polar residues" evidence="2">
    <location>
        <begin position="112"/>
        <end position="138"/>
    </location>
</feature>
<dbReference type="EMBL" id="QPEX01000034">
    <property type="protein sequence ID" value="RCS44625.1"/>
    <property type="molecule type" value="Genomic_DNA"/>
</dbReference>
<feature type="region of interest" description="Disordered" evidence="2">
    <location>
        <begin position="524"/>
        <end position="570"/>
    </location>
</feature>
<feature type="region of interest" description="Disordered" evidence="2">
    <location>
        <begin position="1054"/>
        <end position="1096"/>
    </location>
</feature>
<sequence length="1344" mass="146044">MKWKPLFITACGAAVAVGSLAAWAQVPEETKPTADVPPVAETAEQPDKPAATKPAVVEASVEEVTEEKKAEQPTAEVKSATTISAATPKSSGTATVAPADTPATATVPSASLNFSVPQPAKSTDTQPPSSSGYGSSATTIPSASARYGGYNNFSVPQSAKGTGTPPPSSSTGGSYGSSTTNTPGASVRYGVDGNNHSVPQQSGYGPSTSEPQQSFIPGMASYGERVAVIFSNIAVNDSEITKSLQACSDAYLINEDNGNAMALSLYDLDDEALAQLGRVIQKTIESDPQPPKKRIEEVRSNNSSAKCLHLHFSNRGYEEYGKLLSTVIERLREQSQERQGNRVEELLGIAAGTATPSESRTAAPTSEAKPSTSELVLIPGKKSSNGNRLATYFHQEVELKEVEVTNASIVKTLKQLEDVLLMKENRHLFQFSIAGFDDQAREQLGQAIFRAVEQAPNPPAIPLEIMIFEKDNKQYLCIHFSPEGVKEYANLLLALRARLANEVHERRDQIVDVKINQLLNASDSFTTDSPDAMGPGADDVPASGDRPDLPATKPSVHSSQNERQDVVDGKNHANQEFVIKDIGGKDTESKLQAIARLIKDCLSVRVVVDDKVTEEIPTPQLDDAAVKQLSQVILRAMKYDRTDPNTSVSVRYRPKEKTLGILFSQAEYAQFEQDLRPMIERAKTQSRSSLPDQMAGEKAKQPSVSQLASETTDSFDAPTVASSADGKSISDEAPQLKPIEANVKAIAAALERFTRVELVVDGKIGQNIPTTDFSDTERQSLGEMIMRAIEKDPHPPATPVEVRISEKTNALRIHFSREGYEQYGKYLPGLIARLQFQVNVRKQELADKRMGELMGQTFEPEMSQPPTSNADELEMKAAVERRPAFERSPQALGRRWGGPTGGSGYVRGNSSQVVGLNEKAIAEALVGKEHLVVVSPQQQWVSIRIQDLDDLGRQSLARVIVKAIQDDKLPDIDRVVAYPATENNEGSLDLMVSDKVYEEYRTLMPKVVNKLHQDFINRMKAAEGVKLNELLKAAEGGEGGRSLSSPTVASFKNALNGEKPNNQTLPGQPTYQQPSGKYPAPAFPSGRTLPGPGYAGWQPTYQPPIALFDHDPEYRQLEQQAAELARRVKQAAGKPEEEDRLAEELRAVVTQAFEHRMERQRQQLDQAEAKLKASREHLQKRAEHADQIITRRVEDLTGSNPFPWNEAPQPGPAYSPTFSPPYGSNGNSDNKATRQAAPSLYVTPPQYPQIMNSGLGTHGQPPQVYVPPTPASNQSTSLPRFQFQTAEPASTQGLLTIIQPGTSFWLPEEKMPGPSPKRTNAPANPPAASSHKKKPGPPQAVPSF</sequence>
<feature type="compositionally biased region" description="Low complexity" evidence="2">
    <location>
        <begin position="93"/>
        <end position="111"/>
    </location>
</feature>
<accession>A0A368KN32</accession>
<feature type="compositionally biased region" description="Polar residues" evidence="2">
    <location>
        <begin position="702"/>
        <end position="714"/>
    </location>
</feature>
<reference evidence="4 5" key="1">
    <citation type="submission" date="2018-07" db="EMBL/GenBank/DDBJ databases">
        <title>Comparative genomes isolates from brazilian mangrove.</title>
        <authorList>
            <person name="De Araujo J.E."/>
            <person name="Taketani R.G."/>
            <person name="Silva M.C.P."/>
            <person name="Lourenco M.V."/>
            <person name="Oliveira V.M."/>
            <person name="Andreote F.D."/>
        </authorList>
    </citation>
    <scope>NUCLEOTIDE SEQUENCE [LARGE SCALE GENOMIC DNA]</scope>
    <source>
        <strain evidence="4 5">HEX PRIS-MGV</strain>
    </source>
</reference>
<feature type="region of interest" description="Disordered" evidence="2">
    <location>
        <begin position="154"/>
        <end position="212"/>
    </location>
</feature>
<feature type="compositionally biased region" description="Polar residues" evidence="2">
    <location>
        <begin position="79"/>
        <end position="92"/>
    </location>
</feature>
<feature type="region of interest" description="Disordered" evidence="2">
    <location>
        <begin position="1196"/>
        <end position="1344"/>
    </location>
</feature>
<feature type="signal peptide" evidence="3">
    <location>
        <begin position="1"/>
        <end position="24"/>
    </location>
</feature>
<keyword evidence="3" id="KW-0732">Signal</keyword>
<dbReference type="Proteomes" id="UP000253562">
    <property type="component" value="Unassembled WGS sequence"/>
</dbReference>
<comment type="caution">
    <text evidence="4">The sequence shown here is derived from an EMBL/GenBank/DDBJ whole genome shotgun (WGS) entry which is preliminary data.</text>
</comment>
<name>A0A368KN32_9BACT</name>
<dbReference type="OrthoDB" id="9943551at2"/>
<feature type="compositionally biased region" description="Polar residues" evidence="2">
    <location>
        <begin position="354"/>
        <end position="373"/>
    </location>
</feature>
<dbReference type="RefSeq" id="WP_114370141.1">
    <property type="nucleotide sequence ID" value="NZ_QPEX01000034.1"/>
</dbReference>
<evidence type="ECO:0000256" key="3">
    <source>
        <dbReference type="SAM" id="SignalP"/>
    </source>
</evidence>
<protein>
    <submittedName>
        <fullName evidence="4">Uncharacterized protein</fullName>
    </submittedName>
</protein>
<feature type="compositionally biased region" description="Polar residues" evidence="2">
    <location>
        <begin position="1059"/>
        <end position="1075"/>
    </location>
</feature>
<feature type="region of interest" description="Disordered" evidence="2">
    <location>
        <begin position="683"/>
        <end position="731"/>
    </location>
</feature>
<feature type="compositionally biased region" description="Polar residues" evidence="2">
    <location>
        <begin position="1271"/>
        <end position="1302"/>
    </location>
</feature>
<feature type="region of interest" description="Disordered" evidence="2">
    <location>
        <begin position="28"/>
        <end position="138"/>
    </location>
</feature>
<feature type="compositionally biased region" description="Low complexity" evidence="2">
    <location>
        <begin position="169"/>
        <end position="184"/>
    </location>
</feature>
<evidence type="ECO:0000256" key="1">
    <source>
        <dbReference type="SAM" id="Coils"/>
    </source>
</evidence>
<evidence type="ECO:0000256" key="2">
    <source>
        <dbReference type="SAM" id="MobiDB-lite"/>
    </source>
</evidence>
<keyword evidence="1" id="KW-0175">Coiled coil</keyword>
<gene>
    <name evidence="4" type="ORF">DTL42_17025</name>
</gene>
<organism evidence="4 5">
    <name type="scientific">Bremerella cremea</name>
    <dbReference type="NCBI Taxonomy" id="1031537"/>
    <lineage>
        <taxon>Bacteria</taxon>
        <taxon>Pseudomonadati</taxon>
        <taxon>Planctomycetota</taxon>
        <taxon>Planctomycetia</taxon>
        <taxon>Pirellulales</taxon>
        <taxon>Pirellulaceae</taxon>
        <taxon>Bremerella</taxon>
    </lineage>
</organism>
<feature type="coiled-coil region" evidence="1">
    <location>
        <begin position="1114"/>
        <end position="1181"/>
    </location>
</feature>
<feature type="compositionally biased region" description="Low complexity" evidence="2">
    <location>
        <begin position="1316"/>
        <end position="1329"/>
    </location>
</feature>
<evidence type="ECO:0000313" key="5">
    <source>
        <dbReference type="Proteomes" id="UP000253562"/>
    </source>
</evidence>
<feature type="chain" id="PRO_5017083177" evidence="3">
    <location>
        <begin position="25"/>
        <end position="1344"/>
    </location>
</feature>
<evidence type="ECO:0000313" key="4">
    <source>
        <dbReference type="EMBL" id="RCS44625.1"/>
    </source>
</evidence>
<proteinExistence type="predicted"/>
<feature type="compositionally biased region" description="Basic and acidic residues" evidence="2">
    <location>
        <begin position="560"/>
        <end position="570"/>
    </location>
</feature>